<feature type="domain" description="HTH cro/C1-type" evidence="1">
    <location>
        <begin position="43"/>
        <end position="98"/>
    </location>
</feature>
<evidence type="ECO:0000313" key="2">
    <source>
        <dbReference type="EMBL" id="HED31945.1"/>
    </source>
</evidence>
<dbReference type="Proteomes" id="UP000886335">
    <property type="component" value="Unassembled WGS sequence"/>
</dbReference>
<sequence length="111" mass="12431">MSDLTYTPVKHDHEEFLQKAHQSESFRKAYDDLESRYALTRELLHARQHAGLTQEAVAKKIGTTKSAISRLESAGKHAPSIATLQKYANAVGCDLVIKLEPKPDKTIPHDH</sequence>
<name>A0A831WSY4_PROAE</name>
<dbReference type="Pfam" id="PF01381">
    <property type="entry name" value="HTH_3"/>
    <property type="match status" value="1"/>
</dbReference>
<comment type="caution">
    <text evidence="2">The sequence shown here is derived from an EMBL/GenBank/DDBJ whole genome shotgun (WGS) entry which is preliminary data.</text>
</comment>
<accession>A0A831WSY4</accession>
<proteinExistence type="predicted"/>
<dbReference type="CDD" id="cd00093">
    <property type="entry name" value="HTH_XRE"/>
    <property type="match status" value="1"/>
</dbReference>
<dbReference type="SUPFAM" id="SSF47413">
    <property type="entry name" value="lambda repressor-like DNA-binding domains"/>
    <property type="match status" value="1"/>
</dbReference>
<dbReference type="Gene3D" id="1.10.260.40">
    <property type="entry name" value="lambda repressor-like DNA-binding domains"/>
    <property type="match status" value="1"/>
</dbReference>
<organism evidence="2">
    <name type="scientific">Prosthecochloris aestuarii</name>
    <dbReference type="NCBI Taxonomy" id="1102"/>
    <lineage>
        <taxon>Bacteria</taxon>
        <taxon>Pseudomonadati</taxon>
        <taxon>Chlorobiota</taxon>
        <taxon>Chlorobiia</taxon>
        <taxon>Chlorobiales</taxon>
        <taxon>Chlorobiaceae</taxon>
        <taxon>Prosthecochloris</taxon>
    </lineage>
</organism>
<protein>
    <submittedName>
        <fullName evidence="2">XRE family transcriptional regulator</fullName>
    </submittedName>
</protein>
<dbReference type="InterPro" id="IPR001387">
    <property type="entry name" value="Cro/C1-type_HTH"/>
</dbReference>
<dbReference type="EMBL" id="DSBW01000222">
    <property type="protein sequence ID" value="HED31945.1"/>
    <property type="molecule type" value="Genomic_DNA"/>
</dbReference>
<dbReference type="AlphaFoldDB" id="A0A831WSY4"/>
<evidence type="ECO:0000259" key="1">
    <source>
        <dbReference type="PROSITE" id="PS50943"/>
    </source>
</evidence>
<dbReference type="SMART" id="SM00530">
    <property type="entry name" value="HTH_XRE"/>
    <property type="match status" value="1"/>
</dbReference>
<reference evidence="2" key="1">
    <citation type="journal article" date="2020" name="mSystems">
        <title>Genome- and Community-Level Interaction Insights into Carbon Utilization and Element Cycling Functions of Hydrothermarchaeota in Hydrothermal Sediment.</title>
        <authorList>
            <person name="Zhou Z."/>
            <person name="Liu Y."/>
            <person name="Xu W."/>
            <person name="Pan J."/>
            <person name="Luo Z.H."/>
            <person name="Li M."/>
        </authorList>
    </citation>
    <scope>NUCLEOTIDE SEQUENCE [LARGE SCALE GENOMIC DNA]</scope>
    <source>
        <strain evidence="2">SpSt-1181</strain>
    </source>
</reference>
<gene>
    <name evidence="2" type="ORF">ENN50_09795</name>
</gene>
<dbReference type="InterPro" id="IPR010982">
    <property type="entry name" value="Lambda_DNA-bd_dom_sf"/>
</dbReference>
<dbReference type="PROSITE" id="PS50943">
    <property type="entry name" value="HTH_CROC1"/>
    <property type="match status" value="1"/>
</dbReference>
<dbReference type="GO" id="GO:0003677">
    <property type="term" value="F:DNA binding"/>
    <property type="evidence" value="ECO:0007669"/>
    <property type="project" value="InterPro"/>
</dbReference>